<evidence type="ECO:0000313" key="2">
    <source>
        <dbReference type="Proteomes" id="UP001165064"/>
    </source>
</evidence>
<dbReference type="Proteomes" id="UP001165064">
    <property type="component" value="Unassembled WGS sequence"/>
</dbReference>
<evidence type="ECO:0000313" key="1">
    <source>
        <dbReference type="EMBL" id="GME81261.1"/>
    </source>
</evidence>
<protein>
    <submittedName>
        <fullName evidence="1">Unnamed protein product</fullName>
    </submittedName>
</protein>
<keyword evidence="2" id="KW-1185">Reference proteome</keyword>
<proteinExistence type="predicted"/>
<organism evidence="1 2">
    <name type="scientific">Ambrosiozyma monospora</name>
    <name type="common">Yeast</name>
    <name type="synonym">Endomycopsis monosporus</name>
    <dbReference type="NCBI Taxonomy" id="43982"/>
    <lineage>
        <taxon>Eukaryota</taxon>
        <taxon>Fungi</taxon>
        <taxon>Dikarya</taxon>
        <taxon>Ascomycota</taxon>
        <taxon>Saccharomycotina</taxon>
        <taxon>Pichiomycetes</taxon>
        <taxon>Pichiales</taxon>
        <taxon>Pichiaceae</taxon>
        <taxon>Ambrosiozyma</taxon>
    </lineage>
</organism>
<reference evidence="1" key="1">
    <citation type="submission" date="2023-04" db="EMBL/GenBank/DDBJ databases">
        <title>Ambrosiozyma monospora NBRC 10751.</title>
        <authorList>
            <person name="Ichikawa N."/>
            <person name="Sato H."/>
            <person name="Tonouchi N."/>
        </authorList>
    </citation>
    <scope>NUCLEOTIDE SEQUENCE</scope>
    <source>
        <strain evidence="1">NBRC 10751</strain>
    </source>
</reference>
<gene>
    <name evidence="1" type="ORF">Amon02_000483500</name>
</gene>
<dbReference type="EMBL" id="BSXS01003430">
    <property type="protein sequence ID" value="GME81261.1"/>
    <property type="molecule type" value="Genomic_DNA"/>
</dbReference>
<accession>A0ACB5T4B2</accession>
<comment type="caution">
    <text evidence="1">The sequence shown here is derived from an EMBL/GenBank/DDBJ whole genome shotgun (WGS) entry which is preliminary data.</text>
</comment>
<name>A0ACB5T4B2_AMBMO</name>
<sequence length="649" mass="74134">MYIASPYNNNQEYVMSESLQSHSGPPEIPNVPKSRFPQLPNVPEDPDFSELFPLVKDSDISLFMYLTRSKKDVVYYMVLILNTYIKYKLKTNGDTRLWFPTTEIVKSIGNPKALNTVMENLCIAARMPTGTDDMFWCYLSGVHCLPEHEYNLEGYETYDKMLAFHSRKRKCPQGSGSNGTVLLVNTIFHYDDNLNLDLERKKESYINFLKRLNSFEPSMRQEFLDYFPTARFRSLPLHPEHAAHQPLMDFYCERLEYILNFILMGDVKTKGQQSYKIDVLEGSQISKIDNVFWHKTANIDSNTANAENTCATLELKTPSIVQVLNEWKVCGKISSESDGFAGLHSILRQITIQSFTSKVSNPGLLDFLTYYPTVFDYHPISQSNPLNKVSLKVGQVPFYKYDNAYDENEEYKGNMFLAFYANVYSNCINVEPYPAARFDQWAKFLANNQRPPVHLDSGISSSSGSSRGVPSSSGSGAGAGSDQLSSSQTSGAIDYSMTYTNNNNNNNYYYYFCCSPLQESSVDHLNQVFSITVEGCSTYFGDFDHSGKLKDMESHKSVVVKCLDKSNWEDYAEKHTWEFGDTLEWEELVSCFNNEVGAYQRIGNYNKGLPIEQRIHVPEFLFFGETNRGNFRRIPFNENGIRLVRKSTS</sequence>